<dbReference type="EC" id="2.7.1.-" evidence="8"/>
<evidence type="ECO:0000256" key="6">
    <source>
        <dbReference type="ARBA" id="ARBA00022683"/>
    </source>
</evidence>
<keyword evidence="7" id="KW-0418">Kinase</keyword>
<evidence type="ECO:0000256" key="5">
    <source>
        <dbReference type="ARBA" id="ARBA00022679"/>
    </source>
</evidence>
<keyword evidence="2" id="KW-0813">Transport</keyword>
<gene>
    <name evidence="8" type="ORF">NCTC8129_00561</name>
</gene>
<dbReference type="CDD" id="cd00006">
    <property type="entry name" value="PTS_IIA_man"/>
    <property type="match status" value="1"/>
</dbReference>
<dbReference type="GO" id="GO:0016020">
    <property type="term" value="C:membrane"/>
    <property type="evidence" value="ECO:0007669"/>
    <property type="project" value="InterPro"/>
</dbReference>
<keyword evidence="5 8" id="KW-0808">Transferase</keyword>
<keyword evidence="4" id="KW-0762">Sugar transport</keyword>
<dbReference type="GO" id="GO:0009401">
    <property type="term" value="P:phosphoenolpyruvate-dependent sugar phosphotransferase system"/>
    <property type="evidence" value="ECO:0007669"/>
    <property type="project" value="UniProtKB-KW"/>
</dbReference>
<dbReference type="AlphaFoldDB" id="A0A377KHX0"/>
<reference evidence="8 9" key="1">
    <citation type="submission" date="2018-06" db="EMBL/GenBank/DDBJ databases">
        <authorList>
            <consortium name="Pathogen Informatics"/>
            <person name="Doyle S."/>
        </authorList>
    </citation>
    <scope>NUCLEOTIDE SEQUENCE [LARGE SCALE GENOMIC DNA]</scope>
    <source>
        <strain evidence="8 9">NCTC8129</strain>
    </source>
</reference>
<protein>
    <submittedName>
        <fullName evidence="8">PTS system mannose/fructose/sorbose transporter subunit IIA</fullName>
        <ecNumber evidence="8">2.7.1.-</ecNumber>
    </submittedName>
</protein>
<dbReference type="GeneID" id="56742293"/>
<dbReference type="InterPro" id="IPR051471">
    <property type="entry name" value="Bacterial_PTS_sugar_comp"/>
</dbReference>
<evidence type="ECO:0000256" key="4">
    <source>
        <dbReference type="ARBA" id="ARBA00022597"/>
    </source>
</evidence>
<dbReference type="EMBL" id="UGIF01000002">
    <property type="protein sequence ID" value="STP28432.1"/>
    <property type="molecule type" value="Genomic_DNA"/>
</dbReference>
<proteinExistence type="predicted"/>
<sequence length="138" mass="15596">MNLLILASHGQLAQGMKQTLQMIIGEVDNLHAFSAFRDDDQSIKEKVQQLIEENTEKDIYILTDILGGSVNTEMIQLLKEYPQVHLLAGLNLPLVLLFASQSKKITEEQINDFISESQTAIVNCSKIIKEKQLKEEEL</sequence>
<organism evidence="8 9">
    <name type="scientific">Enterococcus durans</name>
    <dbReference type="NCBI Taxonomy" id="53345"/>
    <lineage>
        <taxon>Bacteria</taxon>
        <taxon>Bacillati</taxon>
        <taxon>Bacillota</taxon>
        <taxon>Bacilli</taxon>
        <taxon>Lactobacillales</taxon>
        <taxon>Enterococcaceae</taxon>
        <taxon>Enterococcus</taxon>
    </lineage>
</organism>
<keyword evidence="3" id="KW-0963">Cytoplasm</keyword>
<dbReference type="PANTHER" id="PTHR33799">
    <property type="entry name" value="PTS PERMEASE-RELATED-RELATED"/>
    <property type="match status" value="1"/>
</dbReference>
<dbReference type="GO" id="GO:0016301">
    <property type="term" value="F:kinase activity"/>
    <property type="evidence" value="ECO:0007669"/>
    <property type="project" value="UniProtKB-KW"/>
</dbReference>
<accession>A0A377KHX0</accession>
<evidence type="ECO:0000256" key="3">
    <source>
        <dbReference type="ARBA" id="ARBA00022490"/>
    </source>
</evidence>
<evidence type="ECO:0000313" key="8">
    <source>
        <dbReference type="EMBL" id="STP28432.1"/>
    </source>
</evidence>
<comment type="subcellular location">
    <subcellularLocation>
        <location evidence="1">Cytoplasm</location>
    </subcellularLocation>
</comment>
<dbReference type="SUPFAM" id="SSF53062">
    <property type="entry name" value="PTS system fructose IIA component-like"/>
    <property type="match status" value="1"/>
</dbReference>
<dbReference type="InterPro" id="IPR004701">
    <property type="entry name" value="PTS_EIIA_man-typ"/>
</dbReference>
<dbReference type="GO" id="GO:0005737">
    <property type="term" value="C:cytoplasm"/>
    <property type="evidence" value="ECO:0007669"/>
    <property type="project" value="UniProtKB-SubCell"/>
</dbReference>
<evidence type="ECO:0000256" key="7">
    <source>
        <dbReference type="ARBA" id="ARBA00022777"/>
    </source>
</evidence>
<evidence type="ECO:0000313" key="9">
    <source>
        <dbReference type="Proteomes" id="UP000254070"/>
    </source>
</evidence>
<name>A0A377KHX0_9ENTE</name>
<keyword evidence="6" id="KW-0598">Phosphotransferase system</keyword>
<dbReference type="Proteomes" id="UP000254070">
    <property type="component" value="Unassembled WGS sequence"/>
</dbReference>
<dbReference type="RefSeq" id="WP_081134071.1">
    <property type="nucleotide sequence ID" value="NZ_CABGIZ010000001.1"/>
</dbReference>
<dbReference type="Pfam" id="PF03610">
    <property type="entry name" value="EIIA-man"/>
    <property type="match status" value="1"/>
</dbReference>
<dbReference type="InterPro" id="IPR033887">
    <property type="entry name" value="PTS_IIA_man"/>
</dbReference>
<dbReference type="PANTHER" id="PTHR33799:SF1">
    <property type="entry name" value="PTS SYSTEM MANNOSE-SPECIFIC EIIAB COMPONENT-RELATED"/>
    <property type="match status" value="1"/>
</dbReference>
<dbReference type="InterPro" id="IPR036662">
    <property type="entry name" value="PTS_EIIA_man-typ_sf"/>
</dbReference>
<evidence type="ECO:0000256" key="1">
    <source>
        <dbReference type="ARBA" id="ARBA00004496"/>
    </source>
</evidence>
<dbReference type="PROSITE" id="PS51096">
    <property type="entry name" value="PTS_EIIA_TYPE_4"/>
    <property type="match status" value="1"/>
</dbReference>
<evidence type="ECO:0000256" key="2">
    <source>
        <dbReference type="ARBA" id="ARBA00022448"/>
    </source>
</evidence>
<dbReference type="Gene3D" id="3.40.50.510">
    <property type="entry name" value="Phosphotransferase system, mannose-type IIA component"/>
    <property type="match status" value="1"/>
</dbReference>